<accession>A0A016WGK2</accession>
<dbReference type="AlphaFoldDB" id="A0A016WGK2"/>
<sequence length="92" mass="10649">MRRLSRRSHATSSSSSGYCVRGILASEGEKRAERYGGPACDPLFFALFNVVLMAVASWPCALRFRIEMPSARLIFTKRRPERDERHFTHLWF</sequence>
<keyword evidence="3" id="KW-1185">Reference proteome</keyword>
<feature type="transmembrane region" description="Helical" evidence="1">
    <location>
        <begin position="43"/>
        <end position="62"/>
    </location>
</feature>
<reference evidence="3" key="1">
    <citation type="journal article" date="2015" name="Nat. Genet.">
        <title>The genome and transcriptome of the zoonotic hookworm Ancylostoma ceylanicum identify infection-specific gene families.</title>
        <authorList>
            <person name="Schwarz E.M."/>
            <person name="Hu Y."/>
            <person name="Antoshechkin I."/>
            <person name="Miller M.M."/>
            <person name="Sternberg P.W."/>
            <person name="Aroian R.V."/>
        </authorList>
    </citation>
    <scope>NUCLEOTIDE SEQUENCE</scope>
    <source>
        <strain evidence="3">HY135</strain>
    </source>
</reference>
<evidence type="ECO:0000313" key="3">
    <source>
        <dbReference type="Proteomes" id="UP000024635"/>
    </source>
</evidence>
<comment type="caution">
    <text evidence="2">The sequence shown here is derived from an EMBL/GenBank/DDBJ whole genome shotgun (WGS) entry which is preliminary data.</text>
</comment>
<keyword evidence="1" id="KW-0472">Membrane</keyword>
<dbReference type="Proteomes" id="UP000024635">
    <property type="component" value="Unassembled WGS sequence"/>
</dbReference>
<dbReference type="OrthoDB" id="6285980at2759"/>
<name>A0A016WGK2_9BILA</name>
<organism evidence="2 3">
    <name type="scientific">Ancylostoma ceylanicum</name>
    <dbReference type="NCBI Taxonomy" id="53326"/>
    <lineage>
        <taxon>Eukaryota</taxon>
        <taxon>Metazoa</taxon>
        <taxon>Ecdysozoa</taxon>
        <taxon>Nematoda</taxon>
        <taxon>Chromadorea</taxon>
        <taxon>Rhabditida</taxon>
        <taxon>Rhabditina</taxon>
        <taxon>Rhabditomorpha</taxon>
        <taxon>Strongyloidea</taxon>
        <taxon>Ancylostomatidae</taxon>
        <taxon>Ancylostomatinae</taxon>
        <taxon>Ancylostoma</taxon>
    </lineage>
</organism>
<keyword evidence="1" id="KW-1133">Transmembrane helix</keyword>
<gene>
    <name evidence="2" type="primary">Acey_s0741.g1978</name>
    <name evidence="2" type="ORF">Y032_0741g1978</name>
</gene>
<keyword evidence="1" id="KW-0812">Transmembrane</keyword>
<protein>
    <submittedName>
        <fullName evidence="2">Uncharacterized protein</fullName>
    </submittedName>
</protein>
<evidence type="ECO:0000313" key="2">
    <source>
        <dbReference type="EMBL" id="EYC38118.1"/>
    </source>
</evidence>
<dbReference type="EMBL" id="JARK01000341">
    <property type="protein sequence ID" value="EYC38118.1"/>
    <property type="molecule type" value="Genomic_DNA"/>
</dbReference>
<proteinExistence type="predicted"/>
<evidence type="ECO:0000256" key="1">
    <source>
        <dbReference type="SAM" id="Phobius"/>
    </source>
</evidence>